<organism evidence="2 3">
    <name type="scientific">Mycena albidolilacea</name>
    <dbReference type="NCBI Taxonomy" id="1033008"/>
    <lineage>
        <taxon>Eukaryota</taxon>
        <taxon>Fungi</taxon>
        <taxon>Dikarya</taxon>
        <taxon>Basidiomycota</taxon>
        <taxon>Agaricomycotina</taxon>
        <taxon>Agaricomycetes</taxon>
        <taxon>Agaricomycetidae</taxon>
        <taxon>Agaricales</taxon>
        <taxon>Marasmiineae</taxon>
        <taxon>Mycenaceae</taxon>
        <taxon>Mycena</taxon>
    </lineage>
</organism>
<sequence length="208" mass="23226">MSYSDTRGSNNDRQSVRAQIKGRGRGLEDNDEDVEIVSQRLVVKLTDDEDDNDGLASSSRATSTSSRSSCLSDESPSRQSTPAKSLPSSSATTASSLPVNSLTASPLPLNISIPHPSIDLRCWPVGLYVDEVVAGMCSMESPDLAHLPLPERFQHVHVYRRMYVQNTYNDAVRRWRKVAKQEDREQALKLSKTPHGLWTSWQKNFPLR</sequence>
<dbReference type="AlphaFoldDB" id="A0AAD6ZK47"/>
<feature type="compositionally biased region" description="Low complexity" evidence="1">
    <location>
        <begin position="80"/>
        <end position="98"/>
    </location>
</feature>
<accession>A0AAD6ZK47</accession>
<reference evidence="2" key="1">
    <citation type="submission" date="2023-03" db="EMBL/GenBank/DDBJ databases">
        <title>Massive genome expansion in bonnet fungi (Mycena s.s.) driven by repeated elements and novel gene families across ecological guilds.</title>
        <authorList>
            <consortium name="Lawrence Berkeley National Laboratory"/>
            <person name="Harder C.B."/>
            <person name="Miyauchi S."/>
            <person name="Viragh M."/>
            <person name="Kuo A."/>
            <person name="Thoen E."/>
            <person name="Andreopoulos B."/>
            <person name="Lu D."/>
            <person name="Skrede I."/>
            <person name="Drula E."/>
            <person name="Henrissat B."/>
            <person name="Morin E."/>
            <person name="Kohler A."/>
            <person name="Barry K."/>
            <person name="LaButti K."/>
            <person name="Morin E."/>
            <person name="Salamov A."/>
            <person name="Lipzen A."/>
            <person name="Mereny Z."/>
            <person name="Hegedus B."/>
            <person name="Baldrian P."/>
            <person name="Stursova M."/>
            <person name="Weitz H."/>
            <person name="Taylor A."/>
            <person name="Grigoriev I.V."/>
            <person name="Nagy L.G."/>
            <person name="Martin F."/>
            <person name="Kauserud H."/>
        </authorList>
    </citation>
    <scope>NUCLEOTIDE SEQUENCE</scope>
    <source>
        <strain evidence="2">CBHHK002</strain>
    </source>
</reference>
<dbReference type="Proteomes" id="UP001218218">
    <property type="component" value="Unassembled WGS sequence"/>
</dbReference>
<evidence type="ECO:0000313" key="2">
    <source>
        <dbReference type="EMBL" id="KAJ7325739.1"/>
    </source>
</evidence>
<proteinExistence type="predicted"/>
<gene>
    <name evidence="2" type="ORF">DFH08DRAFT_968392</name>
</gene>
<name>A0AAD6ZK47_9AGAR</name>
<comment type="caution">
    <text evidence="2">The sequence shown here is derived from an EMBL/GenBank/DDBJ whole genome shotgun (WGS) entry which is preliminary data.</text>
</comment>
<keyword evidence="3" id="KW-1185">Reference proteome</keyword>
<feature type="region of interest" description="Disordered" evidence="1">
    <location>
        <begin position="1"/>
        <end position="99"/>
    </location>
</feature>
<evidence type="ECO:0000256" key="1">
    <source>
        <dbReference type="SAM" id="MobiDB-lite"/>
    </source>
</evidence>
<dbReference type="EMBL" id="JARIHO010000043">
    <property type="protein sequence ID" value="KAJ7325739.1"/>
    <property type="molecule type" value="Genomic_DNA"/>
</dbReference>
<feature type="compositionally biased region" description="Polar residues" evidence="1">
    <location>
        <begin position="1"/>
        <end position="17"/>
    </location>
</feature>
<evidence type="ECO:0000313" key="3">
    <source>
        <dbReference type="Proteomes" id="UP001218218"/>
    </source>
</evidence>
<protein>
    <submittedName>
        <fullName evidence="2">Uncharacterized protein</fullName>
    </submittedName>
</protein>
<feature type="compositionally biased region" description="Low complexity" evidence="1">
    <location>
        <begin position="56"/>
        <end position="69"/>
    </location>
</feature>
<feature type="compositionally biased region" description="Polar residues" evidence="1">
    <location>
        <begin position="70"/>
        <end position="79"/>
    </location>
</feature>